<dbReference type="GO" id="GO:0032259">
    <property type="term" value="P:methylation"/>
    <property type="evidence" value="ECO:0007669"/>
    <property type="project" value="UniProtKB-KW"/>
</dbReference>
<dbReference type="InterPro" id="IPR018117">
    <property type="entry name" value="C5_DNA_meth_AS"/>
</dbReference>
<evidence type="ECO:0000256" key="3">
    <source>
        <dbReference type="ARBA" id="ARBA00022679"/>
    </source>
</evidence>
<evidence type="ECO:0000256" key="7">
    <source>
        <dbReference type="PROSITE-ProRule" id="PRU01016"/>
    </source>
</evidence>
<dbReference type="GO" id="GO:0044027">
    <property type="term" value="P:negative regulation of gene expression via chromosomal CpG island methylation"/>
    <property type="evidence" value="ECO:0007669"/>
    <property type="project" value="TreeGrafter"/>
</dbReference>
<keyword evidence="4 7" id="KW-0949">S-adenosyl-L-methionine</keyword>
<evidence type="ECO:0000256" key="6">
    <source>
        <dbReference type="ARBA" id="ARBA00047422"/>
    </source>
</evidence>
<organism evidence="8 9">
    <name type="scientific">Desulfovibrio intestinalis</name>
    <dbReference type="NCBI Taxonomy" id="58621"/>
    <lineage>
        <taxon>Bacteria</taxon>
        <taxon>Pseudomonadati</taxon>
        <taxon>Thermodesulfobacteriota</taxon>
        <taxon>Desulfovibrionia</taxon>
        <taxon>Desulfovibrionales</taxon>
        <taxon>Desulfovibrionaceae</taxon>
        <taxon>Desulfovibrio</taxon>
    </lineage>
</organism>
<dbReference type="InterPro" id="IPR031303">
    <property type="entry name" value="C5_meth_CS"/>
</dbReference>
<evidence type="ECO:0000313" key="8">
    <source>
        <dbReference type="EMBL" id="MBB5143913.1"/>
    </source>
</evidence>
<name>A0A7W8FFG7_9BACT</name>
<dbReference type="PANTHER" id="PTHR10629">
    <property type="entry name" value="CYTOSINE-SPECIFIC METHYLTRANSFERASE"/>
    <property type="match status" value="1"/>
</dbReference>
<evidence type="ECO:0000256" key="4">
    <source>
        <dbReference type="ARBA" id="ARBA00022691"/>
    </source>
</evidence>
<keyword evidence="9" id="KW-1185">Reference proteome</keyword>
<dbReference type="PANTHER" id="PTHR10629:SF52">
    <property type="entry name" value="DNA (CYTOSINE-5)-METHYLTRANSFERASE 1"/>
    <property type="match status" value="1"/>
</dbReference>
<keyword evidence="5" id="KW-0680">Restriction system</keyword>
<dbReference type="InterPro" id="IPR050390">
    <property type="entry name" value="C5-Methyltransferase"/>
</dbReference>
<proteinExistence type="inferred from homology"/>
<dbReference type="Pfam" id="PF00145">
    <property type="entry name" value="DNA_methylase"/>
    <property type="match status" value="1"/>
</dbReference>
<dbReference type="InterPro" id="IPR029063">
    <property type="entry name" value="SAM-dependent_MTases_sf"/>
</dbReference>
<dbReference type="PROSITE" id="PS00094">
    <property type="entry name" value="C5_MTASE_1"/>
    <property type="match status" value="1"/>
</dbReference>
<evidence type="ECO:0000313" key="9">
    <source>
        <dbReference type="Proteomes" id="UP000539075"/>
    </source>
</evidence>
<reference evidence="8 9" key="1">
    <citation type="submission" date="2020-08" db="EMBL/GenBank/DDBJ databases">
        <title>Genomic Encyclopedia of Type Strains, Phase IV (KMG-IV): sequencing the most valuable type-strain genomes for metagenomic binning, comparative biology and taxonomic classification.</title>
        <authorList>
            <person name="Goeker M."/>
        </authorList>
    </citation>
    <scope>NUCLEOTIDE SEQUENCE [LARGE SCALE GENOMIC DNA]</scope>
    <source>
        <strain evidence="8 9">DSM 11275</strain>
    </source>
</reference>
<evidence type="ECO:0000256" key="5">
    <source>
        <dbReference type="ARBA" id="ARBA00022747"/>
    </source>
</evidence>
<keyword evidence="3 7" id="KW-0808">Transferase</keyword>
<dbReference type="Gene3D" id="3.40.50.150">
    <property type="entry name" value="Vaccinia Virus protein VP39"/>
    <property type="match status" value="1"/>
</dbReference>
<comment type="caution">
    <text evidence="8">The sequence shown here is derived from an EMBL/GenBank/DDBJ whole genome shotgun (WGS) entry which is preliminary data.</text>
</comment>
<protein>
    <recommendedName>
        <fullName evidence="1">DNA (cytosine-5-)-methyltransferase</fullName>
        <ecNumber evidence="1">2.1.1.37</ecNumber>
    </recommendedName>
</protein>
<dbReference type="GO" id="GO:0003677">
    <property type="term" value="F:DNA binding"/>
    <property type="evidence" value="ECO:0007669"/>
    <property type="project" value="TreeGrafter"/>
</dbReference>
<dbReference type="EMBL" id="JACHGO010000005">
    <property type="protein sequence ID" value="MBB5143913.1"/>
    <property type="molecule type" value="Genomic_DNA"/>
</dbReference>
<dbReference type="EC" id="2.1.1.37" evidence="1"/>
<dbReference type="GO" id="GO:0003886">
    <property type="term" value="F:DNA (cytosine-5-)-methyltransferase activity"/>
    <property type="evidence" value="ECO:0007669"/>
    <property type="project" value="UniProtKB-EC"/>
</dbReference>
<dbReference type="GO" id="GO:0009307">
    <property type="term" value="P:DNA restriction-modification system"/>
    <property type="evidence" value="ECO:0007669"/>
    <property type="project" value="UniProtKB-KW"/>
</dbReference>
<dbReference type="InterPro" id="IPR001525">
    <property type="entry name" value="C5_MeTfrase"/>
</dbReference>
<sequence length="230" mass="25441">MGLEWAGMECKGQVEKDEFCTKVLEKNWPDVQRWRDVCECAASPDLLPTVDLIAGGYPCQPFSLTGKRKGKRDDRHLWPFFKQIIAAKRPTWCLFENVAGHVTMGLDDVLSDLDILGYSAWSMLIPACAINSKDRRGRVWILAHTFGNQLQRGPLETTPRCNKKTSANEQLAGFLLTGDRASVSLARTYRSGHGVPNGAHRNKALGNAVKPQMACELGCAIIAAHYGREG</sequence>
<evidence type="ECO:0000256" key="1">
    <source>
        <dbReference type="ARBA" id="ARBA00011975"/>
    </source>
</evidence>
<comment type="similarity">
    <text evidence="7">Belongs to the class I-like SAM-binding methyltransferase superfamily. C5-methyltransferase family.</text>
</comment>
<dbReference type="Proteomes" id="UP000539075">
    <property type="component" value="Unassembled WGS sequence"/>
</dbReference>
<evidence type="ECO:0000256" key="2">
    <source>
        <dbReference type="ARBA" id="ARBA00022603"/>
    </source>
</evidence>
<accession>A0A7W8FFG7</accession>
<feature type="active site" evidence="7">
    <location>
        <position position="59"/>
    </location>
</feature>
<gene>
    <name evidence="8" type="ORF">HNQ38_002013</name>
</gene>
<dbReference type="SUPFAM" id="SSF53335">
    <property type="entry name" value="S-adenosyl-L-methionine-dependent methyltransferases"/>
    <property type="match status" value="1"/>
</dbReference>
<dbReference type="AlphaFoldDB" id="A0A7W8FFG7"/>
<dbReference type="PROSITE" id="PS00095">
    <property type="entry name" value="C5_MTASE_2"/>
    <property type="match status" value="1"/>
</dbReference>
<keyword evidence="2 7" id="KW-0489">Methyltransferase</keyword>
<dbReference type="PROSITE" id="PS51679">
    <property type="entry name" value="SAM_MT_C5"/>
    <property type="match status" value="1"/>
</dbReference>
<comment type="catalytic activity">
    <reaction evidence="6">
        <text>a 2'-deoxycytidine in DNA + S-adenosyl-L-methionine = a 5-methyl-2'-deoxycytidine in DNA + S-adenosyl-L-homocysteine + H(+)</text>
        <dbReference type="Rhea" id="RHEA:13681"/>
        <dbReference type="Rhea" id="RHEA-COMP:11369"/>
        <dbReference type="Rhea" id="RHEA-COMP:11370"/>
        <dbReference type="ChEBI" id="CHEBI:15378"/>
        <dbReference type="ChEBI" id="CHEBI:57856"/>
        <dbReference type="ChEBI" id="CHEBI:59789"/>
        <dbReference type="ChEBI" id="CHEBI:85452"/>
        <dbReference type="ChEBI" id="CHEBI:85454"/>
        <dbReference type="EC" id="2.1.1.37"/>
    </reaction>
</comment>